<feature type="signal peptide" evidence="2">
    <location>
        <begin position="1"/>
        <end position="21"/>
    </location>
</feature>
<dbReference type="OrthoDB" id="6507275at2"/>
<keyword evidence="4" id="KW-1185">Reference proteome</keyword>
<reference evidence="3 4" key="1">
    <citation type="journal article" date="2019" name="Environ. Microbiol.">
        <title>Species interactions and distinct microbial communities in high Arctic permafrost affected cryosols are associated with the CH4 and CO2 gas fluxes.</title>
        <authorList>
            <person name="Altshuler I."/>
            <person name="Hamel J."/>
            <person name="Turney S."/>
            <person name="Magnuson E."/>
            <person name="Levesque R."/>
            <person name="Greer C."/>
            <person name="Whyte L.G."/>
        </authorList>
    </citation>
    <scope>NUCLEOTIDE SEQUENCE [LARGE SCALE GENOMIC DNA]</scope>
    <source>
        <strain evidence="3 4">E4</strain>
    </source>
</reference>
<proteinExistence type="predicted"/>
<feature type="compositionally biased region" description="Basic residues" evidence="1">
    <location>
        <begin position="87"/>
        <end position="97"/>
    </location>
</feature>
<keyword evidence="2" id="KW-0732">Signal</keyword>
<evidence type="ECO:0000256" key="2">
    <source>
        <dbReference type="SAM" id="SignalP"/>
    </source>
</evidence>
<accession>A0A502GMF7</accession>
<dbReference type="Proteomes" id="UP000317663">
    <property type="component" value="Unassembled WGS sequence"/>
</dbReference>
<sequence length="97" mass="9766">MLNKIIGLSLFLLCFSSTVLAGDGGAGGQGGKGGYNLFSSGNQNGGDGRSGHDGKPGMNGCPGGTKPSSDGKFYLPGSKQQCNPAHASRKKQSVNFS</sequence>
<gene>
    <name evidence="3" type="ORF">EAH77_07210</name>
</gene>
<dbReference type="EMBL" id="RCZD01000003">
    <property type="protein sequence ID" value="TPG63349.1"/>
    <property type="molecule type" value="Genomic_DNA"/>
</dbReference>
<feature type="region of interest" description="Disordered" evidence="1">
    <location>
        <begin position="31"/>
        <end position="97"/>
    </location>
</feature>
<dbReference type="AlphaFoldDB" id="A0A502GMF7"/>
<protein>
    <submittedName>
        <fullName evidence="3">Uncharacterized protein</fullName>
    </submittedName>
</protein>
<comment type="caution">
    <text evidence="3">The sequence shown here is derived from an EMBL/GenBank/DDBJ whole genome shotgun (WGS) entry which is preliminary data.</text>
</comment>
<evidence type="ECO:0000256" key="1">
    <source>
        <dbReference type="SAM" id="MobiDB-lite"/>
    </source>
</evidence>
<name>A0A502GMF7_9GAMM</name>
<evidence type="ECO:0000313" key="3">
    <source>
        <dbReference type="EMBL" id="TPG63349.1"/>
    </source>
</evidence>
<organism evidence="3 4">
    <name type="scientific">Ewingella americana</name>
    <dbReference type="NCBI Taxonomy" id="41202"/>
    <lineage>
        <taxon>Bacteria</taxon>
        <taxon>Pseudomonadati</taxon>
        <taxon>Pseudomonadota</taxon>
        <taxon>Gammaproteobacteria</taxon>
        <taxon>Enterobacterales</taxon>
        <taxon>Yersiniaceae</taxon>
        <taxon>Ewingella</taxon>
    </lineage>
</organism>
<feature type="chain" id="PRO_5021367587" evidence="2">
    <location>
        <begin position="22"/>
        <end position="97"/>
    </location>
</feature>
<evidence type="ECO:0000313" key="4">
    <source>
        <dbReference type="Proteomes" id="UP000317663"/>
    </source>
</evidence>
<dbReference type="RefSeq" id="WP_140471147.1">
    <property type="nucleotide sequence ID" value="NZ_RCZD01000003.1"/>
</dbReference>